<dbReference type="PROSITE" id="PS00095">
    <property type="entry name" value="C5_MTASE_2"/>
    <property type="match status" value="1"/>
</dbReference>
<evidence type="ECO:0000256" key="2">
    <source>
        <dbReference type="ARBA" id="ARBA00022679"/>
    </source>
</evidence>
<feature type="active site" evidence="6">
    <location>
        <position position="123"/>
    </location>
</feature>
<sequence>MTTVNSSFRFLDVFAGAGGLSEGFIQAGFMPVAHVEADEAACATLKTRQAYHWSKDNNKIDIYKDYLEGNITRNEFWGMVPQEVLDSVINEFIGPESLKSVFKKVDKFLNGKKLDIIVGGPPCQAYSVIGRARGNMVNDPRNHLYIYYAEFLKKYKPKYFVFENVLGLLSAKDKNGDSYFEKMLNLFNEMGYAVEHKVLIAADYGVLQNRKRVILIGKRGVEHKNFYPELQKIDLNAVVWDALEDLPKIKAGEGSHLPCKISKNYSNWLLQANIRTDLPVTWHQARPNTTQDLEIYRIAVDIWNNSKKRLNYNDLPNKLKSHKFSESFTDRFKVVAGDLAASHTVVAHMAKDGHHYIHPDIEQNRSLTPREAARLQTFPDDYFFESQSGKPSRTSAYKQIGNAVPVLLANKIAEKIMEYLNG</sequence>
<dbReference type="Gene3D" id="3.40.50.150">
    <property type="entry name" value="Vaccinia Virus protein VP39"/>
    <property type="match status" value="1"/>
</dbReference>
<evidence type="ECO:0000256" key="4">
    <source>
        <dbReference type="ARBA" id="ARBA00022747"/>
    </source>
</evidence>
<dbReference type="PROSITE" id="PS00094">
    <property type="entry name" value="C5_MTASE_1"/>
    <property type="match status" value="1"/>
</dbReference>
<comment type="similarity">
    <text evidence="6 7">Belongs to the class I-like SAM-binding methyltransferase superfamily. C5-methyltransferase family.</text>
</comment>
<evidence type="ECO:0000313" key="10">
    <source>
        <dbReference type="Proteomes" id="UP000808699"/>
    </source>
</evidence>
<gene>
    <name evidence="9" type="ORF">I6M64_05630</name>
</gene>
<keyword evidence="10" id="KW-1185">Reference proteome</keyword>
<protein>
    <recommendedName>
        <fullName evidence="8">Cytosine-specific methyltransferase</fullName>
        <ecNumber evidence="8">2.1.1.37</ecNumber>
    </recommendedName>
</protein>
<keyword evidence="3 6" id="KW-0949">S-adenosyl-L-methionine</keyword>
<dbReference type="EMBL" id="JADWNO010000002">
    <property type="protein sequence ID" value="MBJ8436804.1"/>
    <property type="molecule type" value="Genomic_DNA"/>
</dbReference>
<dbReference type="InterPro" id="IPR031303">
    <property type="entry name" value="C5_meth_CS"/>
</dbReference>
<dbReference type="PANTHER" id="PTHR10629">
    <property type="entry name" value="CYTOSINE-SPECIFIC METHYLTRANSFERASE"/>
    <property type="match status" value="1"/>
</dbReference>
<evidence type="ECO:0000256" key="3">
    <source>
        <dbReference type="ARBA" id="ARBA00022691"/>
    </source>
</evidence>
<dbReference type="PANTHER" id="PTHR10629:SF52">
    <property type="entry name" value="DNA (CYTOSINE-5)-METHYLTRANSFERASE 1"/>
    <property type="match status" value="1"/>
</dbReference>
<proteinExistence type="inferred from homology"/>
<dbReference type="Proteomes" id="UP000808699">
    <property type="component" value="Unassembled WGS sequence"/>
</dbReference>
<dbReference type="EC" id="2.1.1.37" evidence="8"/>
<dbReference type="PRINTS" id="PR00105">
    <property type="entry name" value="C5METTRFRASE"/>
</dbReference>
<dbReference type="InterPro" id="IPR029063">
    <property type="entry name" value="SAM-dependent_MTases_sf"/>
</dbReference>
<dbReference type="InterPro" id="IPR001525">
    <property type="entry name" value="C5_MeTfrase"/>
</dbReference>
<keyword evidence="2 6" id="KW-0808">Transferase</keyword>
<dbReference type="InterPro" id="IPR018117">
    <property type="entry name" value="C5_DNA_meth_AS"/>
</dbReference>
<name>A0ABS1AFT7_9GAMM</name>
<dbReference type="InterPro" id="IPR050390">
    <property type="entry name" value="C5-Methyltransferase"/>
</dbReference>
<dbReference type="PROSITE" id="PS51679">
    <property type="entry name" value="SAM_MT_C5"/>
    <property type="match status" value="1"/>
</dbReference>
<evidence type="ECO:0000256" key="8">
    <source>
        <dbReference type="RuleBase" id="RU000417"/>
    </source>
</evidence>
<accession>A0ABS1AFT7</accession>
<evidence type="ECO:0000313" key="9">
    <source>
        <dbReference type="EMBL" id="MBJ8436804.1"/>
    </source>
</evidence>
<comment type="caution">
    <text evidence="9">The sequence shown here is derived from an EMBL/GenBank/DDBJ whole genome shotgun (WGS) entry which is preliminary data.</text>
</comment>
<evidence type="ECO:0000256" key="7">
    <source>
        <dbReference type="RuleBase" id="RU000416"/>
    </source>
</evidence>
<dbReference type="NCBIfam" id="TIGR00675">
    <property type="entry name" value="dcm"/>
    <property type="match status" value="1"/>
</dbReference>
<dbReference type="GO" id="GO:0032259">
    <property type="term" value="P:methylation"/>
    <property type="evidence" value="ECO:0007669"/>
    <property type="project" value="UniProtKB-KW"/>
</dbReference>
<evidence type="ECO:0000256" key="6">
    <source>
        <dbReference type="PROSITE-ProRule" id="PRU01016"/>
    </source>
</evidence>
<keyword evidence="1 6" id="KW-0489">Methyltransferase</keyword>
<comment type="catalytic activity">
    <reaction evidence="5 8">
        <text>a 2'-deoxycytidine in DNA + S-adenosyl-L-methionine = a 5-methyl-2'-deoxycytidine in DNA + S-adenosyl-L-homocysteine + H(+)</text>
        <dbReference type="Rhea" id="RHEA:13681"/>
        <dbReference type="Rhea" id="RHEA-COMP:11369"/>
        <dbReference type="Rhea" id="RHEA-COMP:11370"/>
        <dbReference type="ChEBI" id="CHEBI:15378"/>
        <dbReference type="ChEBI" id="CHEBI:57856"/>
        <dbReference type="ChEBI" id="CHEBI:59789"/>
        <dbReference type="ChEBI" id="CHEBI:85452"/>
        <dbReference type="ChEBI" id="CHEBI:85454"/>
        <dbReference type="EC" id="2.1.1.37"/>
    </reaction>
</comment>
<evidence type="ECO:0000256" key="5">
    <source>
        <dbReference type="ARBA" id="ARBA00047422"/>
    </source>
</evidence>
<dbReference type="GO" id="GO:0008168">
    <property type="term" value="F:methyltransferase activity"/>
    <property type="evidence" value="ECO:0007669"/>
    <property type="project" value="UniProtKB-KW"/>
</dbReference>
<evidence type="ECO:0000256" key="1">
    <source>
        <dbReference type="ARBA" id="ARBA00022603"/>
    </source>
</evidence>
<dbReference type="RefSeq" id="WP_200043028.1">
    <property type="nucleotide sequence ID" value="NZ_JADWNO010000002.1"/>
</dbReference>
<dbReference type="Pfam" id="PF00145">
    <property type="entry name" value="DNA_methylase"/>
    <property type="match status" value="2"/>
</dbReference>
<reference evidence="9 10" key="1">
    <citation type="submission" date="2020-11" db="EMBL/GenBank/DDBJ databases">
        <title>Enhanced detection system for hospital associated transmission using whole genome sequencing surveillance.</title>
        <authorList>
            <person name="Harrison L.H."/>
            <person name="Van Tyne D."/>
            <person name="Marsh J.W."/>
            <person name="Griffith M.P."/>
            <person name="Snyder D.J."/>
            <person name="Cooper V.S."/>
            <person name="Mustapha M."/>
        </authorList>
    </citation>
    <scope>NUCLEOTIDE SEQUENCE [LARGE SCALE GENOMIC DNA]</scope>
    <source>
        <strain evidence="9 10">ACIN00241</strain>
    </source>
</reference>
<keyword evidence="4" id="KW-0680">Restriction system</keyword>
<dbReference type="Gene3D" id="3.90.120.10">
    <property type="entry name" value="DNA Methylase, subunit A, domain 2"/>
    <property type="match status" value="1"/>
</dbReference>
<dbReference type="SUPFAM" id="SSF53335">
    <property type="entry name" value="S-adenosyl-L-methionine-dependent methyltransferases"/>
    <property type="match status" value="1"/>
</dbReference>
<organism evidence="9 10">
    <name type="scientific">Acinetobacter lactucae</name>
    <dbReference type="NCBI Taxonomy" id="1785128"/>
    <lineage>
        <taxon>Bacteria</taxon>
        <taxon>Pseudomonadati</taxon>
        <taxon>Pseudomonadota</taxon>
        <taxon>Gammaproteobacteria</taxon>
        <taxon>Moraxellales</taxon>
        <taxon>Moraxellaceae</taxon>
        <taxon>Acinetobacter</taxon>
        <taxon>Acinetobacter calcoaceticus/baumannii complex</taxon>
    </lineage>
</organism>